<dbReference type="InterPro" id="IPR042266">
    <property type="entry name" value="PPPDE_sf"/>
</dbReference>
<dbReference type="GO" id="GO:0008233">
    <property type="term" value="F:peptidase activity"/>
    <property type="evidence" value="ECO:0007669"/>
    <property type="project" value="UniProtKB-KW"/>
</dbReference>
<protein>
    <recommendedName>
        <fullName evidence="4">PPPDE domain-containing protein</fullName>
    </recommendedName>
</protein>
<proteinExistence type="inferred from homology"/>
<gene>
    <name evidence="5" type="ORF">NQ314_006181</name>
</gene>
<sequence>MSSNKVELYIYDLSMGVAATVSQMLIGKKIDGIWHTSIVVYNREYFFGSRGVESCNPSTTALGPPLKIQNLGETHVPYTVFIEYLSGLSESTYTGTTYNLFHHNCNNFSEEVAQFLCGVSIPKNILDLPNEVLSTSLGAALPALVAQLEKSARPIEEENRIAHKEQSPGFEQLNSQIEEARSDVRINGVDKERKD</sequence>
<dbReference type="GO" id="GO:0070646">
    <property type="term" value="P:protein modification by small protein removal"/>
    <property type="evidence" value="ECO:0007669"/>
    <property type="project" value="TreeGrafter"/>
</dbReference>
<accession>A0AAV8Z6Q1</accession>
<name>A0AAV8Z6Q1_9CUCU</name>
<feature type="domain" description="PPPDE" evidence="4">
    <location>
        <begin position="4"/>
        <end position="146"/>
    </location>
</feature>
<comment type="similarity">
    <text evidence="1">Belongs to the DeSI family.</text>
</comment>
<organism evidence="5 6">
    <name type="scientific">Rhamnusium bicolor</name>
    <dbReference type="NCBI Taxonomy" id="1586634"/>
    <lineage>
        <taxon>Eukaryota</taxon>
        <taxon>Metazoa</taxon>
        <taxon>Ecdysozoa</taxon>
        <taxon>Arthropoda</taxon>
        <taxon>Hexapoda</taxon>
        <taxon>Insecta</taxon>
        <taxon>Pterygota</taxon>
        <taxon>Neoptera</taxon>
        <taxon>Endopterygota</taxon>
        <taxon>Coleoptera</taxon>
        <taxon>Polyphaga</taxon>
        <taxon>Cucujiformia</taxon>
        <taxon>Chrysomeloidea</taxon>
        <taxon>Cerambycidae</taxon>
        <taxon>Lepturinae</taxon>
        <taxon>Rhagiini</taxon>
        <taxon>Rhamnusium</taxon>
    </lineage>
</organism>
<evidence type="ECO:0000313" key="6">
    <source>
        <dbReference type="Proteomes" id="UP001162156"/>
    </source>
</evidence>
<reference evidence="5" key="1">
    <citation type="journal article" date="2023" name="Insect Mol. Biol.">
        <title>Genome sequencing provides insights into the evolution of gene families encoding plant cell wall-degrading enzymes in longhorned beetles.</title>
        <authorList>
            <person name="Shin N.R."/>
            <person name="Okamura Y."/>
            <person name="Kirsch R."/>
            <person name="Pauchet Y."/>
        </authorList>
    </citation>
    <scope>NUCLEOTIDE SEQUENCE</scope>
    <source>
        <strain evidence="5">RBIC_L_NR</strain>
    </source>
</reference>
<dbReference type="SMART" id="SM01179">
    <property type="entry name" value="DUF862"/>
    <property type="match status" value="1"/>
</dbReference>
<keyword evidence="2" id="KW-0645">Protease</keyword>
<evidence type="ECO:0000256" key="1">
    <source>
        <dbReference type="ARBA" id="ARBA00008140"/>
    </source>
</evidence>
<dbReference type="EMBL" id="JANEYF010001674">
    <property type="protein sequence ID" value="KAJ8959752.1"/>
    <property type="molecule type" value="Genomic_DNA"/>
</dbReference>
<evidence type="ECO:0000313" key="5">
    <source>
        <dbReference type="EMBL" id="KAJ8959752.1"/>
    </source>
</evidence>
<dbReference type="PANTHER" id="PTHR12378">
    <property type="entry name" value="DESUMOYLATING ISOPEPTIDASE"/>
    <property type="match status" value="1"/>
</dbReference>
<dbReference type="InterPro" id="IPR008580">
    <property type="entry name" value="PPPDE_dom"/>
</dbReference>
<keyword evidence="3" id="KW-0378">Hydrolase</keyword>
<dbReference type="Proteomes" id="UP001162156">
    <property type="component" value="Unassembled WGS sequence"/>
</dbReference>
<keyword evidence="6" id="KW-1185">Reference proteome</keyword>
<dbReference type="GO" id="GO:0006508">
    <property type="term" value="P:proteolysis"/>
    <property type="evidence" value="ECO:0007669"/>
    <property type="project" value="UniProtKB-KW"/>
</dbReference>
<evidence type="ECO:0000256" key="3">
    <source>
        <dbReference type="ARBA" id="ARBA00022801"/>
    </source>
</evidence>
<dbReference type="AlphaFoldDB" id="A0AAV8Z6Q1"/>
<evidence type="ECO:0000259" key="4">
    <source>
        <dbReference type="PROSITE" id="PS51858"/>
    </source>
</evidence>
<dbReference type="Gene3D" id="3.90.1720.30">
    <property type="entry name" value="PPPDE domains"/>
    <property type="match status" value="1"/>
</dbReference>
<dbReference type="PROSITE" id="PS51858">
    <property type="entry name" value="PPPDE"/>
    <property type="match status" value="1"/>
</dbReference>
<dbReference type="Pfam" id="PF05903">
    <property type="entry name" value="Peptidase_C97"/>
    <property type="match status" value="1"/>
</dbReference>
<evidence type="ECO:0000256" key="2">
    <source>
        <dbReference type="ARBA" id="ARBA00022670"/>
    </source>
</evidence>
<comment type="caution">
    <text evidence="5">The sequence shown here is derived from an EMBL/GenBank/DDBJ whole genome shotgun (WGS) entry which is preliminary data.</text>
</comment>
<dbReference type="PANTHER" id="PTHR12378:SF7">
    <property type="entry name" value="DESUMOYLATING ISOPEPTIDASE 1"/>
    <property type="match status" value="1"/>
</dbReference>